<dbReference type="EMBL" id="JACHXW010000020">
    <property type="protein sequence ID" value="MBB3155021.1"/>
    <property type="molecule type" value="Genomic_DNA"/>
</dbReference>
<accession>A0A7W5GCM5</accession>
<dbReference type="RefSeq" id="WP_183569313.1">
    <property type="nucleotide sequence ID" value="NZ_CBCSLB010000002.1"/>
</dbReference>
<dbReference type="Proteomes" id="UP000518605">
    <property type="component" value="Unassembled WGS sequence"/>
</dbReference>
<protein>
    <submittedName>
        <fullName evidence="1">Uncharacterized protein</fullName>
    </submittedName>
</protein>
<name>A0A7W5GCM5_9BACL</name>
<organism evidence="1 2">
    <name type="scientific">Paenibacillus endophyticus</name>
    <dbReference type="NCBI Taxonomy" id="1294268"/>
    <lineage>
        <taxon>Bacteria</taxon>
        <taxon>Bacillati</taxon>
        <taxon>Bacillota</taxon>
        <taxon>Bacilli</taxon>
        <taxon>Bacillales</taxon>
        <taxon>Paenibacillaceae</taxon>
        <taxon>Paenibacillus</taxon>
    </lineage>
</organism>
<evidence type="ECO:0000313" key="1">
    <source>
        <dbReference type="EMBL" id="MBB3155021.1"/>
    </source>
</evidence>
<reference evidence="1 2" key="1">
    <citation type="submission" date="2020-08" db="EMBL/GenBank/DDBJ databases">
        <title>Genomic Encyclopedia of Type Strains, Phase III (KMG-III): the genomes of soil and plant-associated and newly described type strains.</title>
        <authorList>
            <person name="Whitman W."/>
        </authorList>
    </citation>
    <scope>NUCLEOTIDE SEQUENCE [LARGE SCALE GENOMIC DNA]</scope>
    <source>
        <strain evidence="1 2">CECT 8234</strain>
    </source>
</reference>
<gene>
    <name evidence="1" type="ORF">FHS16_005120</name>
</gene>
<dbReference type="AlphaFoldDB" id="A0A7W5GCM5"/>
<evidence type="ECO:0000313" key="2">
    <source>
        <dbReference type="Proteomes" id="UP000518605"/>
    </source>
</evidence>
<proteinExistence type="predicted"/>
<keyword evidence="2" id="KW-1185">Reference proteome</keyword>
<sequence>MRKLREEKGENTHDYLANAINHPSRLLHKKMADERLSMVCGNEKELFKRE</sequence>
<comment type="caution">
    <text evidence="1">The sequence shown here is derived from an EMBL/GenBank/DDBJ whole genome shotgun (WGS) entry which is preliminary data.</text>
</comment>